<dbReference type="GO" id="GO:0033063">
    <property type="term" value="C:Rad51B-Rad51C-Rad51D-XRCC2 complex"/>
    <property type="evidence" value="ECO:0007669"/>
    <property type="project" value="TreeGrafter"/>
</dbReference>
<feature type="domain" description="RecA family profile 1" evidence="4">
    <location>
        <begin position="79"/>
        <end position="250"/>
    </location>
</feature>
<dbReference type="InterPro" id="IPR013632">
    <property type="entry name" value="Rad51_C"/>
</dbReference>
<feature type="signal peptide" evidence="3">
    <location>
        <begin position="1"/>
        <end position="20"/>
    </location>
</feature>
<dbReference type="GO" id="GO:0005524">
    <property type="term" value="F:ATP binding"/>
    <property type="evidence" value="ECO:0007669"/>
    <property type="project" value="InterPro"/>
</dbReference>
<dbReference type="GO" id="GO:0042148">
    <property type="term" value="P:DNA strand invasion"/>
    <property type="evidence" value="ECO:0007669"/>
    <property type="project" value="TreeGrafter"/>
</dbReference>
<dbReference type="PANTHER" id="PTHR46457">
    <property type="entry name" value="DNA REPAIR PROTEIN RAD51 HOMOLOG 4"/>
    <property type="match status" value="1"/>
</dbReference>
<dbReference type="GO" id="GO:0000724">
    <property type="term" value="P:double-strand break repair via homologous recombination"/>
    <property type="evidence" value="ECO:0007669"/>
    <property type="project" value="TreeGrafter"/>
</dbReference>
<keyword evidence="3" id="KW-0732">Signal</keyword>
<comment type="caution">
    <text evidence="5">The sequence shown here is derived from an EMBL/GenBank/DDBJ whole genome shotgun (WGS) entry which is preliminary data.</text>
</comment>
<dbReference type="GO" id="GO:0000400">
    <property type="term" value="F:four-way junction DNA binding"/>
    <property type="evidence" value="ECO:0007669"/>
    <property type="project" value="TreeGrafter"/>
</dbReference>
<dbReference type="PROSITE" id="PS50162">
    <property type="entry name" value="RECA_2"/>
    <property type="match status" value="1"/>
</dbReference>
<feature type="chain" id="PRO_5006901417" description="RecA family profile 1 domain-containing protein" evidence="3">
    <location>
        <begin position="21"/>
        <end position="332"/>
    </location>
</feature>
<dbReference type="InterPro" id="IPR020588">
    <property type="entry name" value="RecA_ATP-bd"/>
</dbReference>
<evidence type="ECO:0000256" key="1">
    <source>
        <dbReference type="ARBA" id="ARBA00004123"/>
    </source>
</evidence>
<protein>
    <recommendedName>
        <fullName evidence="4">RecA family profile 1 domain-containing protein</fullName>
    </recommendedName>
</protein>
<accession>A0A0W0F3S5</accession>
<dbReference type="Gene3D" id="3.40.50.300">
    <property type="entry name" value="P-loop containing nucleotide triphosphate hydrolases"/>
    <property type="match status" value="1"/>
</dbReference>
<dbReference type="GO" id="GO:0005815">
    <property type="term" value="C:microtubule organizing center"/>
    <property type="evidence" value="ECO:0007669"/>
    <property type="project" value="TreeGrafter"/>
</dbReference>
<dbReference type="GO" id="GO:0003697">
    <property type="term" value="F:single-stranded DNA binding"/>
    <property type="evidence" value="ECO:0007669"/>
    <property type="project" value="TreeGrafter"/>
</dbReference>
<organism evidence="5 6">
    <name type="scientific">Moniliophthora roreri</name>
    <name type="common">Frosty pod rot fungus</name>
    <name type="synonym">Monilia roreri</name>
    <dbReference type="NCBI Taxonomy" id="221103"/>
    <lineage>
        <taxon>Eukaryota</taxon>
        <taxon>Fungi</taxon>
        <taxon>Dikarya</taxon>
        <taxon>Basidiomycota</taxon>
        <taxon>Agaricomycotina</taxon>
        <taxon>Agaricomycetes</taxon>
        <taxon>Agaricomycetidae</taxon>
        <taxon>Agaricales</taxon>
        <taxon>Marasmiineae</taxon>
        <taxon>Marasmiaceae</taxon>
        <taxon>Moniliophthora</taxon>
    </lineage>
</organism>
<dbReference type="EMBL" id="LATX01002354">
    <property type="protein sequence ID" value="KTB30989.1"/>
    <property type="molecule type" value="Genomic_DNA"/>
</dbReference>
<evidence type="ECO:0000256" key="2">
    <source>
        <dbReference type="ARBA" id="ARBA00023242"/>
    </source>
</evidence>
<evidence type="ECO:0000256" key="3">
    <source>
        <dbReference type="SAM" id="SignalP"/>
    </source>
</evidence>
<proteinExistence type="predicted"/>
<evidence type="ECO:0000259" key="4">
    <source>
        <dbReference type="PROSITE" id="PS50162"/>
    </source>
</evidence>
<dbReference type="GO" id="GO:0000723">
    <property type="term" value="P:telomere maintenance"/>
    <property type="evidence" value="ECO:0007669"/>
    <property type="project" value="TreeGrafter"/>
</dbReference>
<name>A0A0W0F3S5_MONRR</name>
<dbReference type="GO" id="GO:0005657">
    <property type="term" value="C:replication fork"/>
    <property type="evidence" value="ECO:0007669"/>
    <property type="project" value="TreeGrafter"/>
</dbReference>
<gene>
    <name evidence="5" type="ORF">WG66_16446</name>
</gene>
<dbReference type="AlphaFoldDB" id="A0A0W0F3S5"/>
<sequence length="332" mass="36386">MRLSALASLLPVGLVSSLEAIGINTDIDLLFGPSDLEILRRLPPQTTSLKELRKSISLVAECSSPKGASAFQLLQEACPYRNLESHCLELDSILEGGFRSSYVFEVSGDRRSGKSTLLLNVALHSLVDDPEAEAVWIDTTGDFSPDRAAQVLECFSADKPKIGVLERLQVALAVDIETVQRVMQVIISRLYTSQKPRARCIVIDSITPLLGPYLSSTSTQGHAIMTSFMRHLRSIARTYSLVIFVINNATGILGSQPNPQSIFPDTVKKPALGVSFPYLTDATLWLTAIGSGGIYRIEVLRSRISRTNAWCEFVMTHGILLPDKVVRDRVGE</sequence>
<evidence type="ECO:0000313" key="6">
    <source>
        <dbReference type="Proteomes" id="UP000054988"/>
    </source>
</evidence>
<dbReference type="GO" id="GO:0140664">
    <property type="term" value="F:ATP-dependent DNA damage sensor activity"/>
    <property type="evidence" value="ECO:0007669"/>
    <property type="project" value="InterPro"/>
</dbReference>
<keyword evidence="2" id="KW-0539">Nucleus</keyword>
<reference evidence="5 6" key="1">
    <citation type="submission" date="2015-12" db="EMBL/GenBank/DDBJ databases">
        <title>Draft genome sequence of Moniliophthora roreri, the causal agent of frosty pod rot of cacao.</title>
        <authorList>
            <person name="Aime M.C."/>
            <person name="Diaz-Valderrama J.R."/>
            <person name="Kijpornyongpan T."/>
            <person name="Phillips-Mora W."/>
        </authorList>
    </citation>
    <scope>NUCLEOTIDE SEQUENCE [LARGE SCALE GENOMIC DNA]</scope>
    <source>
        <strain evidence="5 6">MCA 2952</strain>
    </source>
</reference>
<dbReference type="Proteomes" id="UP000054988">
    <property type="component" value="Unassembled WGS sequence"/>
</dbReference>
<dbReference type="eggNOG" id="KOG1433">
    <property type="taxonomic scope" value="Eukaryota"/>
</dbReference>
<dbReference type="GO" id="GO:0007131">
    <property type="term" value="P:reciprocal meiotic recombination"/>
    <property type="evidence" value="ECO:0007669"/>
    <property type="project" value="TreeGrafter"/>
</dbReference>
<dbReference type="Pfam" id="PF08423">
    <property type="entry name" value="Rad51"/>
    <property type="match status" value="1"/>
</dbReference>
<dbReference type="PANTHER" id="PTHR46457:SF1">
    <property type="entry name" value="DNA REPAIR PROTEIN RAD51 HOMOLOG 4"/>
    <property type="match status" value="1"/>
</dbReference>
<dbReference type="SUPFAM" id="SSF52540">
    <property type="entry name" value="P-loop containing nucleoside triphosphate hydrolases"/>
    <property type="match status" value="1"/>
</dbReference>
<evidence type="ECO:0000313" key="5">
    <source>
        <dbReference type="EMBL" id="KTB30989.1"/>
    </source>
</evidence>
<comment type="subcellular location">
    <subcellularLocation>
        <location evidence="1">Nucleus</location>
    </subcellularLocation>
</comment>
<dbReference type="InterPro" id="IPR027417">
    <property type="entry name" value="P-loop_NTPase"/>
</dbReference>
<dbReference type="InterPro" id="IPR051988">
    <property type="entry name" value="HRR_RAD51_Paralog"/>
</dbReference>